<organism evidence="2 3">
    <name type="scientific">Pocillopora damicornis</name>
    <name type="common">Cauliflower coral</name>
    <name type="synonym">Millepora damicornis</name>
    <dbReference type="NCBI Taxonomy" id="46731"/>
    <lineage>
        <taxon>Eukaryota</taxon>
        <taxon>Metazoa</taxon>
        <taxon>Cnidaria</taxon>
        <taxon>Anthozoa</taxon>
        <taxon>Hexacorallia</taxon>
        <taxon>Scleractinia</taxon>
        <taxon>Astrocoeniina</taxon>
        <taxon>Pocilloporidae</taxon>
        <taxon>Pocillopora</taxon>
    </lineage>
</organism>
<name>A0A3M6TA80_POCDA</name>
<accession>A0A3M6TA80</accession>
<gene>
    <name evidence="2" type="ORF">pdam_00003397</name>
</gene>
<dbReference type="Proteomes" id="UP000275408">
    <property type="component" value="Unassembled WGS sequence"/>
</dbReference>
<dbReference type="PANTHER" id="PTHR14742">
    <property type="entry name" value="RIBONUCLEASE P SUBUNIT P21"/>
    <property type="match status" value="1"/>
</dbReference>
<feature type="region of interest" description="Disordered" evidence="1">
    <location>
        <begin position="129"/>
        <end position="180"/>
    </location>
</feature>
<dbReference type="InterPro" id="IPR007175">
    <property type="entry name" value="Rpr2/Snm1/Rpp21"/>
</dbReference>
<evidence type="ECO:0000256" key="1">
    <source>
        <dbReference type="SAM" id="MobiDB-lite"/>
    </source>
</evidence>
<proteinExistence type="predicted"/>
<comment type="caution">
    <text evidence="2">The sequence shown here is derived from an EMBL/GenBank/DDBJ whole genome shotgun (WGS) entry which is preliminary data.</text>
</comment>
<protein>
    <submittedName>
        <fullName evidence="2">Uncharacterized protein</fullName>
    </submittedName>
</protein>
<dbReference type="OrthoDB" id="5978989at2759"/>
<feature type="compositionally biased region" description="Basic and acidic residues" evidence="1">
    <location>
        <begin position="165"/>
        <end position="174"/>
    </location>
</feature>
<keyword evidence="3" id="KW-1185">Reference proteome</keyword>
<reference evidence="2 3" key="1">
    <citation type="journal article" date="2018" name="Sci. Rep.">
        <title>Comparative analysis of the Pocillopora damicornis genome highlights role of immune system in coral evolution.</title>
        <authorList>
            <person name="Cunning R."/>
            <person name="Bay R.A."/>
            <person name="Gillette P."/>
            <person name="Baker A.C."/>
            <person name="Traylor-Knowles N."/>
        </authorList>
    </citation>
    <scope>NUCLEOTIDE SEQUENCE [LARGE SCALE GENOMIC DNA]</scope>
    <source>
        <strain evidence="2">RSMAS</strain>
        <tissue evidence="2">Whole animal</tissue>
    </source>
</reference>
<dbReference type="EMBL" id="RCHS01004038">
    <property type="protein sequence ID" value="RMX38231.1"/>
    <property type="molecule type" value="Genomic_DNA"/>
</dbReference>
<evidence type="ECO:0000313" key="2">
    <source>
        <dbReference type="EMBL" id="RMX38231.1"/>
    </source>
</evidence>
<sequence>MADKARLNHLWNLAVNCAKENPQLSQFYVNEIRSTEENGDASLDNFKLKYCKHCHMVFSADNCRVRLHPKRGKKKRLDDKKCRSNKEILKLHRRLNHVGVFCKTCGKHSFYPGRAGDDKKSTLEKKISFSAPQNLHNNSTNEQNTPVSSKSASSRRRSHNSTLKDLLRADDRKKSATGATPQLKDFLSSLGHSVSLT</sequence>
<dbReference type="AlphaFoldDB" id="A0A3M6TA80"/>
<dbReference type="GO" id="GO:0005655">
    <property type="term" value="C:nucleolar ribonuclease P complex"/>
    <property type="evidence" value="ECO:0007669"/>
    <property type="project" value="TreeGrafter"/>
</dbReference>
<evidence type="ECO:0000313" key="3">
    <source>
        <dbReference type="Proteomes" id="UP000275408"/>
    </source>
</evidence>
<dbReference type="PANTHER" id="PTHR14742:SF4">
    <property type="entry name" value="DDE TNP4 DOMAIN-CONTAINING PROTEIN"/>
    <property type="match status" value="1"/>
</dbReference>
<dbReference type="Pfam" id="PF04032">
    <property type="entry name" value="Rpr2"/>
    <property type="match status" value="1"/>
</dbReference>
<dbReference type="GO" id="GO:0008033">
    <property type="term" value="P:tRNA processing"/>
    <property type="evidence" value="ECO:0007669"/>
    <property type="project" value="TreeGrafter"/>
</dbReference>
<feature type="compositionally biased region" description="Polar residues" evidence="1">
    <location>
        <begin position="130"/>
        <end position="147"/>
    </location>
</feature>